<dbReference type="PRINTS" id="PR00344">
    <property type="entry name" value="BCTRLSENSOR"/>
</dbReference>
<reference evidence="12 13" key="1">
    <citation type="journal article" date="2019" name="Int. J. Syst. Evol. Microbiol.">
        <title>The Global Catalogue of Microorganisms (GCM) 10K type strain sequencing project: providing services to taxonomists for standard genome sequencing and annotation.</title>
        <authorList>
            <consortium name="The Broad Institute Genomics Platform"/>
            <consortium name="The Broad Institute Genome Sequencing Center for Infectious Disease"/>
            <person name="Wu L."/>
            <person name="Ma J."/>
        </authorList>
    </citation>
    <scope>NUCLEOTIDE SEQUENCE [LARGE SCALE GENOMIC DNA]</scope>
    <source>
        <strain evidence="12 13">JCM 15896</strain>
    </source>
</reference>
<evidence type="ECO:0000313" key="12">
    <source>
        <dbReference type="EMBL" id="GAA0859376.1"/>
    </source>
</evidence>
<proteinExistence type="predicted"/>
<dbReference type="SMART" id="SM00387">
    <property type="entry name" value="HATPase_c"/>
    <property type="match status" value="1"/>
</dbReference>
<organism evidence="12 13">
    <name type="scientific">Aliiglaciecola litoralis</name>
    <dbReference type="NCBI Taxonomy" id="582857"/>
    <lineage>
        <taxon>Bacteria</taxon>
        <taxon>Pseudomonadati</taxon>
        <taxon>Pseudomonadota</taxon>
        <taxon>Gammaproteobacteria</taxon>
        <taxon>Alteromonadales</taxon>
        <taxon>Alteromonadaceae</taxon>
        <taxon>Aliiglaciecola</taxon>
    </lineage>
</organism>
<keyword evidence="7" id="KW-0067">ATP-binding</keyword>
<keyword evidence="5" id="KW-0547">Nucleotide-binding</keyword>
<dbReference type="InterPro" id="IPR000700">
    <property type="entry name" value="PAS-assoc_C"/>
</dbReference>
<dbReference type="Pfam" id="PF00989">
    <property type="entry name" value="PAS"/>
    <property type="match status" value="1"/>
</dbReference>
<gene>
    <name evidence="12" type="ORF">GCM10009114_32620</name>
</gene>
<comment type="catalytic activity">
    <reaction evidence="1">
        <text>ATP + protein L-histidine = ADP + protein N-phospho-L-histidine.</text>
        <dbReference type="EC" id="2.7.13.3"/>
    </reaction>
</comment>
<dbReference type="Proteomes" id="UP001500359">
    <property type="component" value="Unassembled WGS sequence"/>
</dbReference>
<dbReference type="SUPFAM" id="SSF55785">
    <property type="entry name" value="PYP-like sensor domain (PAS domain)"/>
    <property type="match status" value="1"/>
</dbReference>
<evidence type="ECO:0000256" key="1">
    <source>
        <dbReference type="ARBA" id="ARBA00000085"/>
    </source>
</evidence>
<dbReference type="PROSITE" id="PS50113">
    <property type="entry name" value="PAC"/>
    <property type="match status" value="1"/>
</dbReference>
<evidence type="ECO:0000256" key="6">
    <source>
        <dbReference type="ARBA" id="ARBA00022777"/>
    </source>
</evidence>
<evidence type="ECO:0000259" key="10">
    <source>
        <dbReference type="PROSITE" id="PS50112"/>
    </source>
</evidence>
<evidence type="ECO:0000256" key="2">
    <source>
        <dbReference type="ARBA" id="ARBA00012438"/>
    </source>
</evidence>
<dbReference type="NCBIfam" id="TIGR00229">
    <property type="entry name" value="sensory_box"/>
    <property type="match status" value="1"/>
</dbReference>
<dbReference type="SUPFAM" id="SSF55874">
    <property type="entry name" value="ATPase domain of HSP90 chaperone/DNA topoisomerase II/histidine kinase"/>
    <property type="match status" value="1"/>
</dbReference>
<dbReference type="InterPro" id="IPR000014">
    <property type="entry name" value="PAS"/>
</dbReference>
<dbReference type="Gene3D" id="3.30.565.10">
    <property type="entry name" value="Histidine kinase-like ATPase, C-terminal domain"/>
    <property type="match status" value="1"/>
</dbReference>
<keyword evidence="6" id="KW-0418">Kinase</keyword>
<evidence type="ECO:0000259" key="9">
    <source>
        <dbReference type="PROSITE" id="PS50109"/>
    </source>
</evidence>
<dbReference type="EMBL" id="BAAAFD010000011">
    <property type="protein sequence ID" value="GAA0859376.1"/>
    <property type="molecule type" value="Genomic_DNA"/>
</dbReference>
<feature type="domain" description="Histidine kinase" evidence="9">
    <location>
        <begin position="159"/>
        <end position="380"/>
    </location>
</feature>
<dbReference type="EC" id="2.7.13.3" evidence="2"/>
<dbReference type="RefSeq" id="WP_343861909.1">
    <property type="nucleotide sequence ID" value="NZ_BAAAFD010000011.1"/>
</dbReference>
<dbReference type="PROSITE" id="PS50112">
    <property type="entry name" value="PAS"/>
    <property type="match status" value="1"/>
</dbReference>
<evidence type="ECO:0000256" key="8">
    <source>
        <dbReference type="ARBA" id="ARBA00023012"/>
    </source>
</evidence>
<evidence type="ECO:0000256" key="4">
    <source>
        <dbReference type="ARBA" id="ARBA00022679"/>
    </source>
</evidence>
<dbReference type="InterPro" id="IPR013767">
    <property type="entry name" value="PAS_fold"/>
</dbReference>
<dbReference type="InterPro" id="IPR003661">
    <property type="entry name" value="HisK_dim/P_dom"/>
</dbReference>
<dbReference type="InterPro" id="IPR004358">
    <property type="entry name" value="Sig_transdc_His_kin-like_C"/>
</dbReference>
<feature type="domain" description="PAC" evidence="11">
    <location>
        <begin position="89"/>
        <end position="139"/>
    </location>
</feature>
<dbReference type="SUPFAM" id="SSF47384">
    <property type="entry name" value="Homodimeric domain of signal transducing histidine kinase"/>
    <property type="match status" value="1"/>
</dbReference>
<dbReference type="SMART" id="SM00388">
    <property type="entry name" value="HisKA"/>
    <property type="match status" value="1"/>
</dbReference>
<dbReference type="CDD" id="cd00130">
    <property type="entry name" value="PAS"/>
    <property type="match status" value="1"/>
</dbReference>
<dbReference type="Pfam" id="PF02518">
    <property type="entry name" value="HATPase_c"/>
    <property type="match status" value="1"/>
</dbReference>
<dbReference type="SMART" id="SM00091">
    <property type="entry name" value="PAS"/>
    <property type="match status" value="1"/>
</dbReference>
<dbReference type="PROSITE" id="PS50109">
    <property type="entry name" value="HIS_KIN"/>
    <property type="match status" value="1"/>
</dbReference>
<dbReference type="Pfam" id="PF00512">
    <property type="entry name" value="HisKA"/>
    <property type="match status" value="1"/>
</dbReference>
<keyword evidence="4" id="KW-0808">Transferase</keyword>
<feature type="domain" description="PAS" evidence="10">
    <location>
        <begin position="12"/>
        <end position="82"/>
    </location>
</feature>
<dbReference type="PANTHER" id="PTHR43065:SF10">
    <property type="entry name" value="PEROXIDE STRESS-ACTIVATED HISTIDINE KINASE MAK3"/>
    <property type="match status" value="1"/>
</dbReference>
<dbReference type="PANTHER" id="PTHR43065">
    <property type="entry name" value="SENSOR HISTIDINE KINASE"/>
    <property type="match status" value="1"/>
</dbReference>
<evidence type="ECO:0000256" key="7">
    <source>
        <dbReference type="ARBA" id="ARBA00022840"/>
    </source>
</evidence>
<evidence type="ECO:0000256" key="5">
    <source>
        <dbReference type="ARBA" id="ARBA00022741"/>
    </source>
</evidence>
<protein>
    <recommendedName>
        <fullName evidence="2">histidine kinase</fullName>
        <ecNumber evidence="2">2.7.13.3</ecNumber>
    </recommendedName>
</protein>
<dbReference type="InterPro" id="IPR036890">
    <property type="entry name" value="HATPase_C_sf"/>
</dbReference>
<dbReference type="InterPro" id="IPR003594">
    <property type="entry name" value="HATPase_dom"/>
</dbReference>
<dbReference type="InterPro" id="IPR005467">
    <property type="entry name" value="His_kinase_dom"/>
</dbReference>
<accession>A0ABN1LRY0</accession>
<evidence type="ECO:0000313" key="13">
    <source>
        <dbReference type="Proteomes" id="UP001500359"/>
    </source>
</evidence>
<dbReference type="CDD" id="cd00082">
    <property type="entry name" value="HisKA"/>
    <property type="match status" value="1"/>
</dbReference>
<evidence type="ECO:0000256" key="3">
    <source>
        <dbReference type="ARBA" id="ARBA00022553"/>
    </source>
</evidence>
<evidence type="ECO:0000259" key="11">
    <source>
        <dbReference type="PROSITE" id="PS50113"/>
    </source>
</evidence>
<keyword evidence="13" id="KW-1185">Reference proteome</keyword>
<name>A0ABN1LRY0_9ALTE</name>
<keyword evidence="3" id="KW-0597">Phosphoprotein</keyword>
<dbReference type="InterPro" id="IPR035965">
    <property type="entry name" value="PAS-like_dom_sf"/>
</dbReference>
<sequence length="386" mass="43352">MTNSESRISPDANAEFNALVNAAIDGIIIIDHRGNIELFNAAAETMFGYDAADVMGKNIKVLMPEPYQSEHDDYLQHYMDTGEKRVIGIGREVNARRKNGEIFPIELTVGEVKQSSHRQFVGIIRDITERVQLRSEAIVNRERLAHASRLTTMGELVAGIAHEINQPLTAISSYSQACRNMLSRAHDDDIKPEFNTDMARVLEKITDQAFRAGQVISRLRGFVSKRDPIRETVRLNSLIHDTIELAKVDTRILEHGIRLHLTKEPEPELTVDSIQLQQVLFNLINNAIDAMAEQHEQPVLIHSRWITNEMIEVAVIDRGHGVKKEHENTLFNPFFTTKEQGMGMGLTISQSIIAAHGGKLKHCHGIPDGSIFAIELPAKPYSSYIE</sequence>
<dbReference type="Gene3D" id="3.30.450.20">
    <property type="entry name" value="PAS domain"/>
    <property type="match status" value="1"/>
</dbReference>
<dbReference type="Gene3D" id="1.10.287.130">
    <property type="match status" value="1"/>
</dbReference>
<comment type="caution">
    <text evidence="12">The sequence shown here is derived from an EMBL/GenBank/DDBJ whole genome shotgun (WGS) entry which is preliminary data.</text>
</comment>
<keyword evidence="8" id="KW-0902">Two-component regulatory system</keyword>
<dbReference type="InterPro" id="IPR036097">
    <property type="entry name" value="HisK_dim/P_sf"/>
</dbReference>